<dbReference type="SMART" id="SM00050">
    <property type="entry name" value="DISIN"/>
    <property type="match status" value="1"/>
</dbReference>
<dbReference type="Gene3D" id="3.40.390.10">
    <property type="entry name" value="Collagenase (Catalytic Domain)"/>
    <property type="match status" value="1"/>
</dbReference>
<evidence type="ECO:0000256" key="10">
    <source>
        <dbReference type="SAM" id="SignalP"/>
    </source>
</evidence>
<gene>
    <name evidence="13" type="ORF">MPIPNATIZW_LOCUS7641</name>
</gene>
<evidence type="ECO:0000256" key="9">
    <source>
        <dbReference type="SAM" id="Phobius"/>
    </source>
</evidence>
<evidence type="ECO:0000256" key="4">
    <source>
        <dbReference type="ARBA" id="ARBA00023136"/>
    </source>
</evidence>
<dbReference type="Pfam" id="PF08516">
    <property type="entry name" value="ADAM_CR"/>
    <property type="match status" value="1"/>
</dbReference>
<evidence type="ECO:0000256" key="5">
    <source>
        <dbReference type="ARBA" id="ARBA00023157"/>
    </source>
</evidence>
<feature type="region of interest" description="Disordered" evidence="8">
    <location>
        <begin position="666"/>
        <end position="688"/>
    </location>
</feature>
<keyword evidence="5 6" id="KW-1015">Disulfide bond</keyword>
<keyword evidence="4 9" id="KW-0472">Membrane</keyword>
<organism evidence="13 14">
    <name type="scientific">Pipistrellus nathusii</name>
    <name type="common">Nathusius' pipistrelle</name>
    <dbReference type="NCBI Taxonomy" id="59473"/>
    <lineage>
        <taxon>Eukaryota</taxon>
        <taxon>Metazoa</taxon>
        <taxon>Chordata</taxon>
        <taxon>Craniata</taxon>
        <taxon>Vertebrata</taxon>
        <taxon>Euteleostomi</taxon>
        <taxon>Mammalia</taxon>
        <taxon>Eutheria</taxon>
        <taxon>Laurasiatheria</taxon>
        <taxon>Chiroptera</taxon>
        <taxon>Yangochiroptera</taxon>
        <taxon>Vespertilionidae</taxon>
        <taxon>Pipistrellus</taxon>
    </lineage>
</organism>
<dbReference type="PROSITE" id="PS50215">
    <property type="entry name" value="ADAM_MEPRO"/>
    <property type="match status" value="1"/>
</dbReference>
<evidence type="ECO:0000259" key="12">
    <source>
        <dbReference type="PROSITE" id="PS50215"/>
    </source>
</evidence>
<evidence type="ECO:0000259" key="11">
    <source>
        <dbReference type="PROSITE" id="PS50214"/>
    </source>
</evidence>
<dbReference type="PANTHER" id="PTHR11905:SF148">
    <property type="entry name" value="DISINTEGRIN AND METALLOPROTEINASE DOMAIN-CONTAINING PROTEIN 30"/>
    <property type="match status" value="1"/>
</dbReference>
<dbReference type="Pfam" id="PF01562">
    <property type="entry name" value="Pep_M12B_propep"/>
    <property type="match status" value="1"/>
</dbReference>
<dbReference type="InterPro" id="IPR000742">
    <property type="entry name" value="EGF"/>
</dbReference>
<evidence type="ECO:0000256" key="2">
    <source>
        <dbReference type="ARBA" id="ARBA00022692"/>
    </source>
</evidence>
<feature type="domain" description="Disintegrin" evidence="11">
    <location>
        <begin position="402"/>
        <end position="488"/>
    </location>
</feature>
<evidence type="ECO:0000256" key="7">
    <source>
        <dbReference type="PROSITE-ProRule" id="PRU00276"/>
    </source>
</evidence>
<accession>A0ABN9ZM02</accession>
<dbReference type="PROSITE" id="PS50214">
    <property type="entry name" value="DISINTEGRIN_2"/>
    <property type="match status" value="1"/>
</dbReference>
<dbReference type="InterPro" id="IPR024079">
    <property type="entry name" value="MetalloPept_cat_dom_sf"/>
</dbReference>
<dbReference type="PANTHER" id="PTHR11905">
    <property type="entry name" value="ADAM A DISINTEGRIN AND METALLOPROTEASE DOMAIN"/>
    <property type="match status" value="1"/>
</dbReference>
<dbReference type="InterPro" id="IPR006586">
    <property type="entry name" value="ADAM_Cys-rich"/>
</dbReference>
<keyword evidence="14" id="KW-1185">Reference proteome</keyword>
<dbReference type="InterPro" id="IPR018358">
    <property type="entry name" value="Disintegrin_CS"/>
</dbReference>
<dbReference type="PROSITE" id="PS01186">
    <property type="entry name" value="EGF_2"/>
    <property type="match status" value="1"/>
</dbReference>
<dbReference type="InterPro" id="IPR034027">
    <property type="entry name" value="Reprolysin_adamalysin"/>
</dbReference>
<feature type="active site" evidence="7">
    <location>
        <position position="342"/>
    </location>
</feature>
<feature type="compositionally biased region" description="Low complexity" evidence="8">
    <location>
        <begin position="746"/>
        <end position="757"/>
    </location>
</feature>
<dbReference type="InterPro" id="IPR001762">
    <property type="entry name" value="Disintegrin_dom"/>
</dbReference>
<reference evidence="13" key="1">
    <citation type="submission" date="2023-12" db="EMBL/GenBank/DDBJ databases">
        <authorList>
            <person name="Brown T."/>
        </authorList>
    </citation>
    <scope>NUCLEOTIDE SEQUENCE</scope>
</reference>
<comment type="subcellular location">
    <subcellularLocation>
        <location evidence="1">Membrane</location>
        <topology evidence="1">Single-pass type I membrane protein</topology>
    </subcellularLocation>
</comment>
<evidence type="ECO:0000313" key="14">
    <source>
        <dbReference type="Proteomes" id="UP001314169"/>
    </source>
</evidence>
<dbReference type="Gene3D" id="4.10.70.10">
    <property type="entry name" value="Disintegrin domain"/>
    <property type="match status" value="1"/>
</dbReference>
<evidence type="ECO:0000256" key="3">
    <source>
        <dbReference type="ARBA" id="ARBA00022989"/>
    </source>
</evidence>
<sequence length="783" mass="87227">MRSGRTFLSPGQWLPVLGLALLLVDSLGGEDLYFHPEWGFESYEITVPRKLSFRGGEQGASRRMSYLLQVQGQKHVLHLWPKRLLLPRHLQVFSYTEQGELVEDYPYIPRDCSYVGVVEGAEDSEATLSTCAGGLRGILKIDAKYYQMEPLRGSSGFEHALYLLKDEWEFQDRISGSTGDATEEPAAQPDIMARRSDFADSVKHQRYLELAMIFDHERYLYMNSNVSRIIDDAILMSGVVDTYFQELSLRIHLKRVEVWTSRSKVRHSNDRAASALTRFTADRRRALNAATPADWEHTYVQGNLSDRNSWHWGNVCGKGFEGSGCVIVDHNLLFPATLTAREIGHGVGMALDTQYCQCRGKHSCIMGTGRSGFSNCSYNDYINYVRQKATCLTDIPGLGYVVKRCGNTIVEDGEECDCGSAEDCEGDPCCKPNCKFKRGARCSAGLCCHRCRFRPSGFACREEENECDLPEYCNGTSSRCPDDAYKHDGTPCQRDARCFRKGCWSTFRQCQRIFGADAREAPHPCFEAVNLVGDQYGNCGVVSVGNYRRCSRQDALCGRVQCVHVPALPAMPDHTSVVSTPLRDQRLLCWGLGYHLAMGSTGIPDLGVVHDGTPCGQGRVCWNRTCVEASALRLGCVPEDCNRRGACNNRGHCHCADGWAPPLCLEQGDGGSEDSGPRRKPQEEEEEEVSPVLQVVIFVVLRVCLFFISVAFVIHRSRNGHLLTVKQTPSPPPPPPPSPPLPPSPTETEIQEPTQTEETPEIPKPTKKVTWSPMDALGRRVTE</sequence>
<feature type="domain" description="Peptidase M12B" evidence="12">
    <location>
        <begin position="206"/>
        <end position="396"/>
    </location>
</feature>
<proteinExistence type="predicted"/>
<keyword evidence="2 9" id="KW-0812">Transmembrane</keyword>
<dbReference type="PRINTS" id="PR00289">
    <property type="entry name" value="DISINTEGRIN"/>
</dbReference>
<feature type="disulfide bond" evidence="6">
    <location>
        <begin position="460"/>
        <end position="480"/>
    </location>
</feature>
<evidence type="ECO:0000313" key="13">
    <source>
        <dbReference type="EMBL" id="CAK6439335.1"/>
    </source>
</evidence>
<dbReference type="SUPFAM" id="SSF55486">
    <property type="entry name" value="Metalloproteases ('zincins'), catalytic domain"/>
    <property type="match status" value="1"/>
</dbReference>
<feature type="chain" id="PRO_5046260025" description="Disintegrin and metalloproteinase domain-containing protein 30" evidence="10">
    <location>
        <begin position="30"/>
        <end position="783"/>
    </location>
</feature>
<dbReference type="Pfam" id="PF00200">
    <property type="entry name" value="Disintegrin"/>
    <property type="match status" value="1"/>
</dbReference>
<dbReference type="EMBL" id="OY882875">
    <property type="protein sequence ID" value="CAK6439335.1"/>
    <property type="molecule type" value="Genomic_DNA"/>
</dbReference>
<keyword evidence="10" id="KW-0732">Signal</keyword>
<comment type="caution">
    <text evidence="7">Lacks conserved residue(s) required for the propagation of feature annotation.</text>
</comment>
<feature type="region of interest" description="Disordered" evidence="8">
    <location>
        <begin position="724"/>
        <end position="783"/>
    </location>
</feature>
<feature type="transmembrane region" description="Helical" evidence="9">
    <location>
        <begin position="692"/>
        <end position="714"/>
    </location>
</feature>
<name>A0ABN9ZM02_PIPNA</name>
<dbReference type="Pfam" id="PF01421">
    <property type="entry name" value="Reprolysin"/>
    <property type="match status" value="1"/>
</dbReference>
<dbReference type="InterPro" id="IPR001590">
    <property type="entry name" value="Peptidase_M12B"/>
</dbReference>
<dbReference type="SUPFAM" id="SSF57552">
    <property type="entry name" value="Blood coagulation inhibitor (disintegrin)"/>
    <property type="match status" value="1"/>
</dbReference>
<feature type="compositionally biased region" description="Pro residues" evidence="8">
    <location>
        <begin position="729"/>
        <end position="745"/>
    </location>
</feature>
<feature type="signal peptide" evidence="10">
    <location>
        <begin position="1"/>
        <end position="29"/>
    </location>
</feature>
<keyword evidence="3 9" id="KW-1133">Transmembrane helix</keyword>
<evidence type="ECO:0000256" key="8">
    <source>
        <dbReference type="SAM" id="MobiDB-lite"/>
    </source>
</evidence>
<dbReference type="InterPro" id="IPR036436">
    <property type="entry name" value="Disintegrin_dom_sf"/>
</dbReference>
<dbReference type="Proteomes" id="UP001314169">
    <property type="component" value="Chromosome 18"/>
</dbReference>
<evidence type="ECO:0000256" key="6">
    <source>
        <dbReference type="PROSITE-ProRule" id="PRU00068"/>
    </source>
</evidence>
<dbReference type="InterPro" id="IPR002870">
    <property type="entry name" value="Peptidase_M12B_N"/>
</dbReference>
<protein>
    <recommendedName>
        <fullName evidence="15">Disintegrin and metalloproteinase domain-containing protein 30</fullName>
    </recommendedName>
</protein>
<dbReference type="SMART" id="SM00608">
    <property type="entry name" value="ACR"/>
    <property type="match status" value="1"/>
</dbReference>
<evidence type="ECO:0008006" key="15">
    <source>
        <dbReference type="Google" id="ProtNLM"/>
    </source>
</evidence>
<dbReference type="PROSITE" id="PS00427">
    <property type="entry name" value="DISINTEGRIN_1"/>
    <property type="match status" value="1"/>
</dbReference>
<evidence type="ECO:0000256" key="1">
    <source>
        <dbReference type="ARBA" id="ARBA00004479"/>
    </source>
</evidence>
<dbReference type="CDD" id="cd04269">
    <property type="entry name" value="ZnMc_adamalysin_II_like"/>
    <property type="match status" value="1"/>
</dbReference>